<keyword evidence="2 4" id="KW-0863">Zinc-finger</keyword>
<proteinExistence type="predicted"/>
<organism evidence="8 9">
    <name type="scientific">Brassica napus</name>
    <name type="common">Rape</name>
    <dbReference type="NCBI Taxonomy" id="3708"/>
    <lineage>
        <taxon>Eukaryota</taxon>
        <taxon>Viridiplantae</taxon>
        <taxon>Streptophyta</taxon>
        <taxon>Embryophyta</taxon>
        <taxon>Tracheophyta</taxon>
        <taxon>Spermatophyta</taxon>
        <taxon>Magnoliopsida</taxon>
        <taxon>eudicotyledons</taxon>
        <taxon>Gunneridae</taxon>
        <taxon>Pentapetalae</taxon>
        <taxon>rosids</taxon>
        <taxon>malvids</taxon>
        <taxon>Brassicales</taxon>
        <taxon>Brassicaceae</taxon>
        <taxon>Brassiceae</taxon>
        <taxon>Brassica</taxon>
    </lineage>
</organism>
<evidence type="ECO:0000256" key="5">
    <source>
        <dbReference type="SAM" id="Coils"/>
    </source>
</evidence>
<dbReference type="GO" id="GO:0008270">
    <property type="term" value="F:zinc ion binding"/>
    <property type="evidence" value="ECO:0007669"/>
    <property type="project" value="UniProtKB-KW"/>
</dbReference>
<reference evidence="8 9" key="1">
    <citation type="journal article" date="2014" name="Science">
        <title>Plant genetics. Early allopolyploid evolution in the post-Neolithic Brassica napus oilseed genome.</title>
        <authorList>
            <person name="Chalhoub B."/>
            <person name="Denoeud F."/>
            <person name="Liu S."/>
            <person name="Parkin I.A."/>
            <person name="Tang H."/>
            <person name="Wang X."/>
            <person name="Chiquet J."/>
            <person name="Belcram H."/>
            <person name="Tong C."/>
            <person name="Samans B."/>
            <person name="Correa M."/>
            <person name="Da Silva C."/>
            <person name="Just J."/>
            <person name="Falentin C."/>
            <person name="Koh C.S."/>
            <person name="Le Clainche I."/>
            <person name="Bernard M."/>
            <person name="Bento P."/>
            <person name="Noel B."/>
            <person name="Labadie K."/>
            <person name="Alberti A."/>
            <person name="Charles M."/>
            <person name="Arnaud D."/>
            <person name="Guo H."/>
            <person name="Daviaud C."/>
            <person name="Alamery S."/>
            <person name="Jabbari K."/>
            <person name="Zhao M."/>
            <person name="Edger P.P."/>
            <person name="Chelaifa H."/>
            <person name="Tack D."/>
            <person name="Lassalle G."/>
            <person name="Mestiri I."/>
            <person name="Schnel N."/>
            <person name="Le Paslier M.C."/>
            <person name="Fan G."/>
            <person name="Renault V."/>
            <person name="Bayer P.E."/>
            <person name="Golicz A.A."/>
            <person name="Manoli S."/>
            <person name="Lee T.H."/>
            <person name="Thi V.H."/>
            <person name="Chalabi S."/>
            <person name="Hu Q."/>
            <person name="Fan C."/>
            <person name="Tollenaere R."/>
            <person name="Lu Y."/>
            <person name="Battail C."/>
            <person name="Shen J."/>
            <person name="Sidebottom C.H."/>
            <person name="Wang X."/>
            <person name="Canaguier A."/>
            <person name="Chauveau A."/>
            <person name="Berard A."/>
            <person name="Deniot G."/>
            <person name="Guan M."/>
            <person name="Liu Z."/>
            <person name="Sun F."/>
            <person name="Lim Y.P."/>
            <person name="Lyons E."/>
            <person name="Town C.D."/>
            <person name="Bancroft I."/>
            <person name="Wang X."/>
            <person name="Meng J."/>
            <person name="Ma J."/>
            <person name="Pires J.C."/>
            <person name="King G.J."/>
            <person name="Brunel D."/>
            <person name="Delourme R."/>
            <person name="Renard M."/>
            <person name="Aury J.M."/>
            <person name="Adams K.L."/>
            <person name="Batley J."/>
            <person name="Snowdon R.J."/>
            <person name="Tost J."/>
            <person name="Edwards D."/>
            <person name="Zhou Y."/>
            <person name="Hua W."/>
            <person name="Sharpe A.G."/>
            <person name="Paterson A.H."/>
            <person name="Guan C."/>
            <person name="Wincker P."/>
        </authorList>
    </citation>
    <scope>NUCLEOTIDE SEQUENCE [LARGE SCALE GENOMIC DNA]</scope>
    <source>
        <strain evidence="9">cv. Darmor-bzh</strain>
    </source>
</reference>
<dbReference type="EMBL" id="LK032948">
    <property type="protein sequence ID" value="CDY50909.1"/>
    <property type="molecule type" value="Genomic_DNA"/>
</dbReference>
<feature type="domain" description="GRF-type" evidence="6">
    <location>
        <begin position="2"/>
        <end position="47"/>
    </location>
</feature>
<dbReference type="OMA" id="HYGIPIR"/>
<accession>A0A078INB0</accession>
<evidence type="ECO:0000256" key="3">
    <source>
        <dbReference type="ARBA" id="ARBA00022833"/>
    </source>
</evidence>
<dbReference type="EMBL" id="HG994367">
    <property type="protein sequence ID" value="CAF1701481.1"/>
    <property type="molecule type" value="Genomic_DNA"/>
</dbReference>
<reference evidence="7" key="3">
    <citation type="submission" date="2021-01" db="EMBL/GenBank/DDBJ databases">
        <authorList>
            <consortium name="Genoscope - CEA"/>
            <person name="William W."/>
        </authorList>
    </citation>
    <scope>NUCLEOTIDE SEQUENCE</scope>
</reference>
<dbReference type="AlphaFoldDB" id="A0A078INB0"/>
<keyword evidence="1" id="KW-0479">Metal-binding</keyword>
<evidence type="ECO:0000313" key="9">
    <source>
        <dbReference type="Proteomes" id="UP000028999"/>
    </source>
</evidence>
<evidence type="ECO:0000256" key="2">
    <source>
        <dbReference type="ARBA" id="ARBA00022771"/>
    </source>
</evidence>
<evidence type="ECO:0000256" key="1">
    <source>
        <dbReference type="ARBA" id="ARBA00022723"/>
    </source>
</evidence>
<sequence>MCFCGEGVIELISKSDRNPYRRYYLCLHAAQRRLVNDNHVFKWVDEAFKDEIQQLDNQVHVLEEELQPLKSTMRIEGPNNGRIVGPLSISLSSHITNRDLRIRVMDPWEEKMNKKEKKEKKKMNEHFDKLGYVTDAHYGIPIRFPCGERFIDEVSPKPKYPTYFDTFPGIRYFPFKNFENDSLHFRQPWVFGVHEEVQRLRKRMNKMADEIEEIKELMSRRP</sequence>
<keyword evidence="5" id="KW-0175">Coiled coil</keyword>
<dbReference type="PaxDb" id="3708-A0A078INB0"/>
<feature type="coiled-coil region" evidence="5">
    <location>
        <begin position="45"/>
        <end position="72"/>
    </location>
</feature>
<dbReference type="PANTHER" id="PTHR33248">
    <property type="entry name" value="ZINC ION-BINDING PROTEIN"/>
    <property type="match status" value="1"/>
</dbReference>
<name>A0A078INB0_BRANA</name>
<gene>
    <name evidence="8" type="primary">BnaC03g72380D</name>
    <name evidence="7" type="ORF">DARMORV10_C03P30730.1</name>
    <name evidence="8" type="ORF">GSBRNA2T00097755001</name>
</gene>
<dbReference type="Gramene" id="CDY50909">
    <property type="protein sequence ID" value="CDY50909"/>
    <property type="gene ID" value="GSBRNA2T00097755001"/>
</dbReference>
<evidence type="ECO:0000313" key="7">
    <source>
        <dbReference type="EMBL" id="CAF1701481.1"/>
    </source>
</evidence>
<dbReference type="PROSITE" id="PS51999">
    <property type="entry name" value="ZF_GRF"/>
    <property type="match status" value="1"/>
</dbReference>
<dbReference type="SMR" id="A0A078INB0"/>
<reference evidence="8" key="2">
    <citation type="submission" date="2014-06" db="EMBL/GenBank/DDBJ databases">
        <authorList>
            <person name="Genoscope - CEA"/>
        </authorList>
    </citation>
    <scope>NUCLEOTIDE SEQUENCE</scope>
</reference>
<evidence type="ECO:0000313" key="8">
    <source>
        <dbReference type="EMBL" id="CDY50909.1"/>
    </source>
</evidence>
<protein>
    <submittedName>
        <fullName evidence="7">(rape) hypothetical protein</fullName>
    </submittedName>
    <submittedName>
        <fullName evidence="8">BnaC03g72380D protein</fullName>
    </submittedName>
</protein>
<evidence type="ECO:0000259" key="6">
    <source>
        <dbReference type="PROSITE" id="PS51999"/>
    </source>
</evidence>
<dbReference type="Proteomes" id="UP001295469">
    <property type="component" value="Chromosome C03"/>
</dbReference>
<dbReference type="Proteomes" id="UP000028999">
    <property type="component" value="Unassembled WGS sequence"/>
</dbReference>
<keyword evidence="9" id="KW-1185">Reference proteome</keyword>
<dbReference type="InterPro" id="IPR010666">
    <property type="entry name" value="Znf_GRF"/>
</dbReference>
<keyword evidence="3" id="KW-0862">Zinc</keyword>
<evidence type="ECO:0000256" key="4">
    <source>
        <dbReference type="PROSITE-ProRule" id="PRU01343"/>
    </source>
</evidence>